<sequence>MESVNEDLVYHILKRLPAVSFASAACVSKSWNQICNRILSRPKFASAMSLHASSLIATQKVVEKVLSEPIRPDFAIANVAGNEFSLPMDAILEFLAAKLGSGTPIIVSSASGIMGTDVINDEFKEVMSVNAWSDGDEQEDMDVDSGIVLTVGFVPGLRVEAIPLLRPTKVSQITAVDKFVMDIKNYATTVSGCTSPVGIIMFGIIKCQRKLLLLEMRKLSFYTEWELIQAIPARVKNIPLMLLLLCLQVTEKKLMA</sequence>
<dbReference type="GO" id="GO:0000209">
    <property type="term" value="P:protein polyubiquitination"/>
    <property type="evidence" value="ECO:0007669"/>
    <property type="project" value="TreeGrafter"/>
</dbReference>
<dbReference type="SUPFAM" id="SSF81383">
    <property type="entry name" value="F-box domain"/>
    <property type="match status" value="1"/>
</dbReference>
<evidence type="ECO:0000259" key="1">
    <source>
        <dbReference type="SMART" id="SM00256"/>
    </source>
</evidence>
<name>A0A2P2KHF2_RHIMU</name>
<dbReference type="EMBL" id="GGEC01024657">
    <property type="protein sequence ID" value="MBX05141.1"/>
    <property type="molecule type" value="Transcribed_RNA"/>
</dbReference>
<dbReference type="PANTHER" id="PTHR14939:SF5">
    <property type="entry name" value="F-BOX ONLY PROTEIN 22"/>
    <property type="match status" value="1"/>
</dbReference>
<reference evidence="2" key="1">
    <citation type="submission" date="2018-02" db="EMBL/GenBank/DDBJ databases">
        <title>Rhizophora mucronata_Transcriptome.</title>
        <authorList>
            <person name="Meera S.P."/>
            <person name="Sreeshan A."/>
            <person name="Augustine A."/>
        </authorList>
    </citation>
    <scope>NUCLEOTIDE SEQUENCE</scope>
    <source>
        <tissue evidence="2">Leaf</tissue>
    </source>
</reference>
<protein>
    <recommendedName>
        <fullName evidence="1">F-box domain-containing protein</fullName>
    </recommendedName>
</protein>
<proteinExistence type="predicted"/>
<dbReference type="Pfam" id="PF00646">
    <property type="entry name" value="F-box"/>
    <property type="match status" value="1"/>
</dbReference>
<dbReference type="Gene3D" id="1.20.1280.50">
    <property type="match status" value="1"/>
</dbReference>
<dbReference type="AlphaFoldDB" id="A0A2P2KHF2"/>
<dbReference type="InterPro" id="IPR036047">
    <property type="entry name" value="F-box-like_dom_sf"/>
</dbReference>
<dbReference type="SMART" id="SM00256">
    <property type="entry name" value="FBOX"/>
    <property type="match status" value="1"/>
</dbReference>
<dbReference type="GO" id="GO:0032436">
    <property type="term" value="P:positive regulation of proteasomal ubiquitin-dependent protein catabolic process"/>
    <property type="evidence" value="ECO:0007669"/>
    <property type="project" value="TreeGrafter"/>
</dbReference>
<dbReference type="PANTHER" id="PTHR14939">
    <property type="entry name" value="F-BOX ONLY PROTEIN 22"/>
    <property type="match status" value="1"/>
</dbReference>
<dbReference type="InterPro" id="IPR001810">
    <property type="entry name" value="F-box_dom"/>
</dbReference>
<accession>A0A2P2KHF2</accession>
<organism evidence="2">
    <name type="scientific">Rhizophora mucronata</name>
    <name type="common">Asiatic mangrove</name>
    <dbReference type="NCBI Taxonomy" id="61149"/>
    <lineage>
        <taxon>Eukaryota</taxon>
        <taxon>Viridiplantae</taxon>
        <taxon>Streptophyta</taxon>
        <taxon>Embryophyta</taxon>
        <taxon>Tracheophyta</taxon>
        <taxon>Spermatophyta</taxon>
        <taxon>Magnoliopsida</taxon>
        <taxon>eudicotyledons</taxon>
        <taxon>Gunneridae</taxon>
        <taxon>Pentapetalae</taxon>
        <taxon>rosids</taxon>
        <taxon>fabids</taxon>
        <taxon>Malpighiales</taxon>
        <taxon>Rhizophoraceae</taxon>
        <taxon>Rhizophora</taxon>
    </lineage>
</organism>
<dbReference type="EMBL" id="GGEC01024658">
    <property type="protein sequence ID" value="MBX05142.1"/>
    <property type="molecule type" value="Transcribed_RNA"/>
</dbReference>
<evidence type="ECO:0000313" key="2">
    <source>
        <dbReference type="EMBL" id="MBX05141.1"/>
    </source>
</evidence>
<feature type="domain" description="F-box" evidence="1">
    <location>
        <begin position="4"/>
        <end position="44"/>
    </location>
</feature>